<keyword evidence="3" id="KW-1185">Reference proteome</keyword>
<organism evidence="2 3">
    <name type="scientific">Nonomuraea glycinis</name>
    <dbReference type="NCBI Taxonomy" id="2047744"/>
    <lineage>
        <taxon>Bacteria</taxon>
        <taxon>Bacillati</taxon>
        <taxon>Actinomycetota</taxon>
        <taxon>Actinomycetes</taxon>
        <taxon>Streptosporangiales</taxon>
        <taxon>Streptosporangiaceae</taxon>
        <taxon>Nonomuraea</taxon>
    </lineage>
</organism>
<dbReference type="AlphaFoldDB" id="A0A918A0W2"/>
<dbReference type="NCBIfam" id="NF045556">
    <property type="entry name" value="TbtD_PbtD_pyrid"/>
    <property type="match status" value="1"/>
</dbReference>
<dbReference type="RefSeq" id="WP_189137565.1">
    <property type="nucleotide sequence ID" value="NZ_BMNK01000002.1"/>
</dbReference>
<sequence>MTPRTTRLSTDSAWHSAHVHYHEKDKSGLLIDAVAPLLDRVAGVTEAVFVVPHWRQGPHLRINIRARDHDWSEVIRPAIEETIGAYLRDHPSTTRLDEGSLLPQHRLLAEMEMELGPLTPWYPDNTVRFAPFQSRRHAVGGDQKVADLITDFSVESNGLYLDMSRHIREGRDRLDLLMLTLTFTTAHAMGGLRRNVGSFRAHSERFFDACDRPDIWRSAFGEKYRDHRDLVVDRMRTVARTLDGDAPDGIPAEPVPFVREWAELVTRHAERADPIIESSVLSVLPTAAAVSEGPHLSEYRRLALSNAEYIRRGFGNPVFQRYRVVLNYTYMFLTRMGLLPRERCLLCYLAANAIEDVYDVSAIEFLRKFVAEHPVPRVESSPEQP</sequence>
<dbReference type="Proteomes" id="UP000660745">
    <property type="component" value="Unassembled WGS sequence"/>
</dbReference>
<reference evidence="2" key="2">
    <citation type="submission" date="2020-09" db="EMBL/GenBank/DDBJ databases">
        <authorList>
            <person name="Sun Q."/>
            <person name="Zhou Y."/>
        </authorList>
    </citation>
    <scope>NUCLEOTIDE SEQUENCE</scope>
    <source>
        <strain evidence="2">CGMCC 4.7430</strain>
    </source>
</reference>
<name>A0A918A0W2_9ACTN</name>
<evidence type="ECO:0000313" key="2">
    <source>
        <dbReference type="EMBL" id="GGP03135.1"/>
    </source>
</evidence>
<dbReference type="Pfam" id="PF14028">
    <property type="entry name" value="Lant_dehydr_C"/>
    <property type="match status" value="1"/>
</dbReference>
<proteinExistence type="predicted"/>
<dbReference type="EMBL" id="BMNK01000002">
    <property type="protein sequence ID" value="GGP03135.1"/>
    <property type="molecule type" value="Genomic_DNA"/>
</dbReference>
<reference evidence="2" key="1">
    <citation type="journal article" date="2014" name="Int. J. Syst. Evol. Microbiol.">
        <title>Complete genome sequence of Corynebacterium casei LMG S-19264T (=DSM 44701T), isolated from a smear-ripened cheese.</title>
        <authorList>
            <consortium name="US DOE Joint Genome Institute (JGI-PGF)"/>
            <person name="Walter F."/>
            <person name="Albersmeier A."/>
            <person name="Kalinowski J."/>
            <person name="Ruckert C."/>
        </authorList>
    </citation>
    <scope>NUCLEOTIDE SEQUENCE</scope>
    <source>
        <strain evidence="2">CGMCC 4.7430</strain>
    </source>
</reference>
<dbReference type="InterPro" id="IPR023809">
    <property type="entry name" value="Thiopep_bacteriocin_synth_dom"/>
</dbReference>
<feature type="domain" description="Thiopeptide-type bacteriocin biosynthesis" evidence="1">
    <location>
        <begin position="14"/>
        <end position="353"/>
    </location>
</feature>
<comment type="caution">
    <text evidence="2">The sequence shown here is derived from an EMBL/GenBank/DDBJ whole genome shotgun (WGS) entry which is preliminary data.</text>
</comment>
<dbReference type="InterPro" id="IPR054643">
    <property type="entry name" value="TbtD_PbtD_pyrid"/>
</dbReference>
<evidence type="ECO:0000313" key="3">
    <source>
        <dbReference type="Proteomes" id="UP000660745"/>
    </source>
</evidence>
<accession>A0A918A0W2</accession>
<evidence type="ECO:0000259" key="1">
    <source>
        <dbReference type="Pfam" id="PF14028"/>
    </source>
</evidence>
<protein>
    <recommendedName>
        <fullName evidence="1">Thiopeptide-type bacteriocin biosynthesis domain-containing protein</fullName>
    </recommendedName>
</protein>
<gene>
    <name evidence="2" type="ORF">GCM10012278_13140</name>
</gene>